<protein>
    <submittedName>
        <fullName evidence="1">Uncharacterized protein</fullName>
    </submittedName>
</protein>
<dbReference type="EMBL" id="JAOYFB010000037">
    <property type="protein sequence ID" value="KAK4023498.1"/>
    <property type="molecule type" value="Genomic_DNA"/>
</dbReference>
<gene>
    <name evidence="1" type="ORF">OUZ56_008904</name>
</gene>
<keyword evidence="2" id="KW-1185">Reference proteome</keyword>
<evidence type="ECO:0000313" key="2">
    <source>
        <dbReference type="Proteomes" id="UP001234178"/>
    </source>
</evidence>
<name>A0ABR0AEI2_9CRUS</name>
<evidence type="ECO:0000313" key="1">
    <source>
        <dbReference type="EMBL" id="KAK4023498.1"/>
    </source>
</evidence>
<organism evidence="1 2">
    <name type="scientific">Daphnia magna</name>
    <dbReference type="NCBI Taxonomy" id="35525"/>
    <lineage>
        <taxon>Eukaryota</taxon>
        <taxon>Metazoa</taxon>
        <taxon>Ecdysozoa</taxon>
        <taxon>Arthropoda</taxon>
        <taxon>Crustacea</taxon>
        <taxon>Branchiopoda</taxon>
        <taxon>Diplostraca</taxon>
        <taxon>Cladocera</taxon>
        <taxon>Anomopoda</taxon>
        <taxon>Daphniidae</taxon>
        <taxon>Daphnia</taxon>
    </lineage>
</organism>
<comment type="caution">
    <text evidence="1">The sequence shown here is derived from an EMBL/GenBank/DDBJ whole genome shotgun (WGS) entry which is preliminary data.</text>
</comment>
<proteinExistence type="predicted"/>
<accession>A0ABR0AEI2</accession>
<reference evidence="1 2" key="1">
    <citation type="journal article" date="2023" name="Nucleic Acids Res.">
        <title>The hologenome of Daphnia magna reveals possible DNA methylation and microbiome-mediated evolution of the host genome.</title>
        <authorList>
            <person name="Chaturvedi A."/>
            <person name="Li X."/>
            <person name="Dhandapani V."/>
            <person name="Marshall H."/>
            <person name="Kissane S."/>
            <person name="Cuenca-Cambronero M."/>
            <person name="Asole G."/>
            <person name="Calvet F."/>
            <person name="Ruiz-Romero M."/>
            <person name="Marangio P."/>
            <person name="Guigo R."/>
            <person name="Rago D."/>
            <person name="Mirbahai L."/>
            <person name="Eastwood N."/>
            <person name="Colbourne J.K."/>
            <person name="Zhou J."/>
            <person name="Mallon E."/>
            <person name="Orsini L."/>
        </authorList>
    </citation>
    <scope>NUCLEOTIDE SEQUENCE [LARGE SCALE GENOMIC DNA]</scope>
    <source>
        <strain evidence="1">LRV0_1</strain>
    </source>
</reference>
<sequence length="90" mass="9847">MRTQRNKNLVLGSHIETRGPNADRFVSTSLNSSSTTFCTFAAPSCAARYDQRGFTGLDSLSVWTPISNAREKGGRELNELGCSVCLDDCR</sequence>
<dbReference type="Proteomes" id="UP001234178">
    <property type="component" value="Unassembled WGS sequence"/>
</dbReference>